<proteinExistence type="predicted"/>
<organism evidence="1 2">
    <name type="scientific">Ditylenchus destructor</name>
    <dbReference type="NCBI Taxonomy" id="166010"/>
    <lineage>
        <taxon>Eukaryota</taxon>
        <taxon>Metazoa</taxon>
        <taxon>Ecdysozoa</taxon>
        <taxon>Nematoda</taxon>
        <taxon>Chromadorea</taxon>
        <taxon>Rhabditida</taxon>
        <taxon>Tylenchina</taxon>
        <taxon>Tylenchomorpha</taxon>
        <taxon>Sphaerularioidea</taxon>
        <taxon>Anguinidae</taxon>
        <taxon>Anguininae</taxon>
        <taxon>Ditylenchus</taxon>
    </lineage>
</organism>
<dbReference type="Proteomes" id="UP001201812">
    <property type="component" value="Unassembled WGS sequence"/>
</dbReference>
<reference evidence="1" key="1">
    <citation type="submission" date="2022-01" db="EMBL/GenBank/DDBJ databases">
        <title>Genome Sequence Resource for Two Populations of Ditylenchus destructor, the Migratory Endoparasitic Phytonematode.</title>
        <authorList>
            <person name="Zhang H."/>
            <person name="Lin R."/>
            <person name="Xie B."/>
        </authorList>
    </citation>
    <scope>NUCLEOTIDE SEQUENCE</scope>
    <source>
        <strain evidence="1">BazhouSP</strain>
    </source>
</reference>
<gene>
    <name evidence="1" type="ORF">DdX_09629</name>
</gene>
<dbReference type="AlphaFoldDB" id="A0AAD4R327"/>
<evidence type="ECO:0000313" key="1">
    <source>
        <dbReference type="EMBL" id="KAI1712537.1"/>
    </source>
</evidence>
<protein>
    <submittedName>
        <fullName evidence="1">Uncharacterized protein</fullName>
    </submittedName>
</protein>
<keyword evidence="2" id="KW-1185">Reference proteome</keyword>
<name>A0AAD4R327_9BILA</name>
<accession>A0AAD4R327</accession>
<comment type="caution">
    <text evidence="1">The sequence shown here is derived from an EMBL/GenBank/DDBJ whole genome shotgun (WGS) entry which is preliminary data.</text>
</comment>
<sequence length="216" mass="24372">MGRKCFGMSNSGDSTLIFSSSKISFPFLNGWQGADVAYSIALGNDRHLWLFGDTFVGSSNGTYEMYRNVIAFPRNSIGILFCDKQQNNCSVPQYYWSHMGADTARAFFDTYTDDEWYWPPDGFVYNDHLHVLLSRYHATNDTGPTTVLLGTSVVIDSQFLYCFSVIQPVAGNQYTALTRLSLGHLKHGAVNVSLGQWEFLNKEGNWLAWKNASQFH</sequence>
<evidence type="ECO:0000313" key="2">
    <source>
        <dbReference type="Proteomes" id="UP001201812"/>
    </source>
</evidence>
<dbReference type="EMBL" id="JAKKPZ010000018">
    <property type="protein sequence ID" value="KAI1712537.1"/>
    <property type="molecule type" value="Genomic_DNA"/>
</dbReference>